<dbReference type="InterPro" id="IPR003660">
    <property type="entry name" value="HAMP_dom"/>
</dbReference>
<dbReference type="InterPro" id="IPR005467">
    <property type="entry name" value="His_kinase_dom"/>
</dbReference>
<evidence type="ECO:0000313" key="17">
    <source>
        <dbReference type="Proteomes" id="UP000290682"/>
    </source>
</evidence>
<keyword evidence="5" id="KW-0808">Transferase</keyword>
<dbReference type="PANTHER" id="PTHR45436">
    <property type="entry name" value="SENSOR HISTIDINE KINASE YKOH"/>
    <property type="match status" value="1"/>
</dbReference>
<evidence type="ECO:0000256" key="8">
    <source>
        <dbReference type="ARBA" id="ARBA00022777"/>
    </source>
</evidence>
<dbReference type="InterPro" id="IPR036097">
    <property type="entry name" value="HisK_dim/P_sf"/>
</dbReference>
<keyword evidence="6 13" id="KW-0812">Transmembrane</keyword>
<evidence type="ECO:0000256" key="1">
    <source>
        <dbReference type="ARBA" id="ARBA00000085"/>
    </source>
</evidence>
<feature type="transmembrane region" description="Helical" evidence="13">
    <location>
        <begin position="56"/>
        <end position="74"/>
    </location>
</feature>
<organism evidence="16 17">
    <name type="scientific">Crenobacter cavernae</name>
    <dbReference type="NCBI Taxonomy" id="2290923"/>
    <lineage>
        <taxon>Bacteria</taxon>
        <taxon>Pseudomonadati</taxon>
        <taxon>Pseudomonadota</taxon>
        <taxon>Betaproteobacteria</taxon>
        <taxon>Neisseriales</taxon>
        <taxon>Neisseriaceae</taxon>
        <taxon>Crenobacter</taxon>
    </lineage>
</organism>
<dbReference type="InterPro" id="IPR004358">
    <property type="entry name" value="Sig_transdc_His_kin-like_C"/>
</dbReference>
<evidence type="ECO:0000256" key="4">
    <source>
        <dbReference type="ARBA" id="ARBA00022553"/>
    </source>
</evidence>
<comment type="caution">
    <text evidence="16">The sequence shown here is derived from an EMBL/GenBank/DDBJ whole genome shotgun (WGS) entry which is preliminary data.</text>
</comment>
<gene>
    <name evidence="16" type="ORF">EBB06_02405</name>
</gene>
<dbReference type="SMART" id="SM00388">
    <property type="entry name" value="HisKA"/>
    <property type="match status" value="1"/>
</dbReference>
<dbReference type="Pfam" id="PF00512">
    <property type="entry name" value="HisKA"/>
    <property type="match status" value="1"/>
</dbReference>
<dbReference type="SUPFAM" id="SSF55874">
    <property type="entry name" value="ATPase domain of HSP90 chaperone/DNA topoisomerase II/histidine kinase"/>
    <property type="match status" value="1"/>
</dbReference>
<evidence type="ECO:0000256" key="6">
    <source>
        <dbReference type="ARBA" id="ARBA00022692"/>
    </source>
</evidence>
<evidence type="ECO:0000313" key="16">
    <source>
        <dbReference type="EMBL" id="RXZ44769.1"/>
    </source>
</evidence>
<evidence type="ECO:0000256" key="11">
    <source>
        <dbReference type="ARBA" id="ARBA00023012"/>
    </source>
</evidence>
<accession>A0ABY0FF78</accession>
<name>A0ABY0FF78_9NEIS</name>
<dbReference type="EC" id="2.7.13.3" evidence="3"/>
<feature type="domain" description="Histidine kinase" evidence="14">
    <location>
        <begin position="167"/>
        <end position="330"/>
    </location>
</feature>
<comment type="subcellular location">
    <subcellularLocation>
        <location evidence="2">Membrane</location>
        <topology evidence="2">Multi-pass membrane protein</topology>
    </subcellularLocation>
</comment>
<evidence type="ECO:0000256" key="10">
    <source>
        <dbReference type="ARBA" id="ARBA00022989"/>
    </source>
</evidence>
<comment type="catalytic activity">
    <reaction evidence="1">
        <text>ATP + protein L-histidine = ADP + protein N-phospho-L-histidine.</text>
        <dbReference type="EC" id="2.7.13.3"/>
    </reaction>
</comment>
<evidence type="ECO:0000256" key="12">
    <source>
        <dbReference type="ARBA" id="ARBA00023136"/>
    </source>
</evidence>
<feature type="domain" description="HAMP" evidence="15">
    <location>
        <begin position="108"/>
        <end position="159"/>
    </location>
</feature>
<dbReference type="InterPro" id="IPR050428">
    <property type="entry name" value="TCS_sensor_his_kinase"/>
</dbReference>
<protein>
    <recommendedName>
        <fullName evidence="3">histidine kinase</fullName>
        <ecNumber evidence="3">2.7.13.3</ecNumber>
    </recommendedName>
</protein>
<dbReference type="InterPro" id="IPR003594">
    <property type="entry name" value="HATPase_dom"/>
</dbReference>
<feature type="transmembrane region" description="Helical" evidence="13">
    <location>
        <begin position="89"/>
        <end position="111"/>
    </location>
</feature>
<evidence type="ECO:0000256" key="5">
    <source>
        <dbReference type="ARBA" id="ARBA00022679"/>
    </source>
</evidence>
<evidence type="ECO:0000256" key="2">
    <source>
        <dbReference type="ARBA" id="ARBA00004141"/>
    </source>
</evidence>
<dbReference type="Pfam" id="PF02518">
    <property type="entry name" value="HATPase_c"/>
    <property type="match status" value="1"/>
</dbReference>
<dbReference type="PROSITE" id="PS50109">
    <property type="entry name" value="HIS_KIN"/>
    <property type="match status" value="1"/>
</dbReference>
<dbReference type="InterPro" id="IPR003661">
    <property type="entry name" value="HisK_dim/P_dom"/>
</dbReference>
<keyword evidence="4" id="KW-0597">Phosphoprotein</keyword>
<evidence type="ECO:0000259" key="15">
    <source>
        <dbReference type="PROSITE" id="PS50885"/>
    </source>
</evidence>
<dbReference type="PANTHER" id="PTHR45436:SF14">
    <property type="entry name" value="SENSOR PROTEIN QSEC"/>
    <property type="match status" value="1"/>
</dbReference>
<keyword evidence="8" id="KW-0418">Kinase</keyword>
<keyword evidence="12 13" id="KW-0472">Membrane</keyword>
<reference evidence="16 17" key="1">
    <citation type="submission" date="2018-10" db="EMBL/GenBank/DDBJ databases">
        <title>Draft genome of Fastidiocella sp. strain 375T, a bacterium isolated from a karstic cave dripping water.</title>
        <authorList>
            <person name="Coelho C."/>
            <person name="Verissimo A."/>
            <person name="Tiago I."/>
        </authorList>
    </citation>
    <scope>NUCLEOTIDE SEQUENCE [LARGE SCALE GENOMIC DNA]</scope>
    <source>
        <strain evidence="16 17">CAVE-375</strain>
    </source>
</reference>
<keyword evidence="9" id="KW-0067">ATP-binding</keyword>
<dbReference type="Gene3D" id="1.20.5.1040">
    <property type="entry name" value="Sensor protein qsec"/>
    <property type="match status" value="1"/>
</dbReference>
<evidence type="ECO:0000256" key="9">
    <source>
        <dbReference type="ARBA" id="ARBA00022840"/>
    </source>
</evidence>
<dbReference type="Gene3D" id="3.30.565.10">
    <property type="entry name" value="Histidine kinase-like ATPase, C-terminal domain"/>
    <property type="match status" value="1"/>
</dbReference>
<dbReference type="CDD" id="cd00082">
    <property type="entry name" value="HisKA"/>
    <property type="match status" value="1"/>
</dbReference>
<dbReference type="PRINTS" id="PR00344">
    <property type="entry name" value="BCTRLSENSOR"/>
</dbReference>
<dbReference type="RefSeq" id="WP_129211198.1">
    <property type="nucleotide sequence ID" value="NZ_REGR01000002.1"/>
</dbReference>
<dbReference type="SUPFAM" id="SSF47384">
    <property type="entry name" value="Homodimeric domain of signal transducing histidine kinase"/>
    <property type="match status" value="1"/>
</dbReference>
<dbReference type="InterPro" id="IPR036890">
    <property type="entry name" value="HATPase_C_sf"/>
</dbReference>
<evidence type="ECO:0000256" key="13">
    <source>
        <dbReference type="SAM" id="Phobius"/>
    </source>
</evidence>
<keyword evidence="10 13" id="KW-1133">Transmembrane helix</keyword>
<dbReference type="Proteomes" id="UP000290682">
    <property type="component" value="Unassembled WGS sequence"/>
</dbReference>
<keyword evidence="7" id="KW-0547">Nucleotide-binding</keyword>
<keyword evidence="17" id="KW-1185">Reference proteome</keyword>
<sequence length="343" mass="37621">MLMLSVGRPARAGGARDEPLRILLVEDDALIGDGLQVGLGRLGFVDETVKGRRWRLFFLASPGGSLVVAVGQPYDFRDDALLEVLANQLLPWLLTLPILLLLIVVAVNRWLAPLSKLAEQLSHRQPHDSRPLATEVPSEARPLVDELNRLFSRVAETLGRERRFTTDAAHELRTPLSALRVQAEVATLAHDEATRTRALSKLMSGIDRATRLTEQLLALSRLDPLHGLARADALLIALLLRNLLDNALRYGREGGVVELILSPEAIVVRDDGPGVPPEYLERVRERFFRPPGQEATGSGLGLSIVERIAELHSLALTLANRPEGGFMATLARCDILSHSAARH</sequence>
<dbReference type="SMART" id="SM00387">
    <property type="entry name" value="HATPase_c"/>
    <property type="match status" value="1"/>
</dbReference>
<dbReference type="EMBL" id="REGR01000002">
    <property type="protein sequence ID" value="RXZ44769.1"/>
    <property type="molecule type" value="Genomic_DNA"/>
</dbReference>
<keyword evidence="11" id="KW-0902">Two-component regulatory system</keyword>
<dbReference type="PROSITE" id="PS50885">
    <property type="entry name" value="HAMP"/>
    <property type="match status" value="1"/>
</dbReference>
<evidence type="ECO:0000259" key="14">
    <source>
        <dbReference type="PROSITE" id="PS50109"/>
    </source>
</evidence>
<evidence type="ECO:0000256" key="7">
    <source>
        <dbReference type="ARBA" id="ARBA00022741"/>
    </source>
</evidence>
<dbReference type="Gene3D" id="1.10.287.130">
    <property type="match status" value="1"/>
</dbReference>
<evidence type="ECO:0000256" key="3">
    <source>
        <dbReference type="ARBA" id="ARBA00012438"/>
    </source>
</evidence>
<proteinExistence type="predicted"/>